<evidence type="ECO:0000313" key="5">
    <source>
        <dbReference type="Proteomes" id="UP000260351"/>
    </source>
</evidence>
<keyword evidence="5" id="KW-1185">Reference proteome</keyword>
<dbReference type="PANTHER" id="PTHR37938">
    <property type="entry name" value="BLL0215 PROTEIN"/>
    <property type="match status" value="1"/>
</dbReference>
<proteinExistence type="predicted"/>
<evidence type="ECO:0000259" key="3">
    <source>
        <dbReference type="Pfam" id="PF03703"/>
    </source>
</evidence>
<dbReference type="InterPro" id="IPR005182">
    <property type="entry name" value="YdbS-like_PH"/>
</dbReference>
<organism evidence="4 5">
    <name type="scientific">Wenzhouxiangella sediminis</name>
    <dbReference type="NCBI Taxonomy" id="1792836"/>
    <lineage>
        <taxon>Bacteria</taxon>
        <taxon>Pseudomonadati</taxon>
        <taxon>Pseudomonadota</taxon>
        <taxon>Gammaproteobacteria</taxon>
        <taxon>Chromatiales</taxon>
        <taxon>Wenzhouxiangellaceae</taxon>
        <taxon>Wenzhouxiangella</taxon>
    </lineage>
</organism>
<gene>
    <name evidence="4" type="ORF">DZC52_13480</name>
</gene>
<comment type="caution">
    <text evidence="4">The sequence shown here is derived from an EMBL/GenBank/DDBJ whole genome shotgun (WGS) entry which is preliminary data.</text>
</comment>
<feature type="region of interest" description="Disordered" evidence="1">
    <location>
        <begin position="140"/>
        <end position="165"/>
    </location>
</feature>
<dbReference type="EMBL" id="QUZK01000048">
    <property type="protein sequence ID" value="RFF29313.1"/>
    <property type="molecule type" value="Genomic_DNA"/>
</dbReference>
<sequence length="190" mass="21477">MTQRSPVLRQAEIMPEVVRYQTWSVFFLLLFMVVTIPLMPIVLPLAWWLTKRYYERLEIVLTRRDLKVRRGILNVEEKSIPLEKVTDLALYQGPLMRLFDLKGMKVETAGQSSGGALVSVVGIRDVDDFRDAVLNQRDRISDQDDDDGMRQGAKPTESGAAAASGESLALLTEIRDSLQRIERGLADRGD</sequence>
<dbReference type="AlphaFoldDB" id="A0A3E1K5K0"/>
<evidence type="ECO:0000256" key="1">
    <source>
        <dbReference type="SAM" id="MobiDB-lite"/>
    </source>
</evidence>
<reference evidence="4 5" key="1">
    <citation type="submission" date="2018-08" db="EMBL/GenBank/DDBJ databases">
        <title>Wenzhouxiangella salilacus sp. nov., a novel bacterium isolated from a saline lake in Xinjiang Province, China.</title>
        <authorList>
            <person name="Han S."/>
        </authorList>
    </citation>
    <scope>NUCLEOTIDE SEQUENCE [LARGE SCALE GENOMIC DNA]</scope>
    <source>
        <strain evidence="4 5">XDB06</strain>
    </source>
</reference>
<name>A0A3E1K5K0_9GAMM</name>
<keyword evidence="2" id="KW-0812">Transmembrane</keyword>
<keyword evidence="2" id="KW-1133">Transmembrane helix</keyword>
<dbReference type="OrthoDB" id="8754159at2"/>
<keyword evidence="2" id="KW-0472">Membrane</keyword>
<accession>A0A3E1K5K0</accession>
<dbReference type="Pfam" id="PF03703">
    <property type="entry name" value="bPH_2"/>
    <property type="match status" value="1"/>
</dbReference>
<evidence type="ECO:0000256" key="2">
    <source>
        <dbReference type="SAM" id="Phobius"/>
    </source>
</evidence>
<feature type="compositionally biased region" description="Low complexity" evidence="1">
    <location>
        <begin position="156"/>
        <end position="165"/>
    </location>
</feature>
<feature type="transmembrane region" description="Helical" evidence="2">
    <location>
        <begin position="23"/>
        <end position="49"/>
    </location>
</feature>
<protein>
    <submittedName>
        <fullName evidence="4">PH domain-containing protein</fullName>
    </submittedName>
</protein>
<evidence type="ECO:0000313" key="4">
    <source>
        <dbReference type="EMBL" id="RFF29313.1"/>
    </source>
</evidence>
<feature type="domain" description="YdbS-like PH" evidence="3">
    <location>
        <begin position="56"/>
        <end position="131"/>
    </location>
</feature>
<dbReference type="PANTHER" id="PTHR37938:SF1">
    <property type="entry name" value="BLL0215 PROTEIN"/>
    <property type="match status" value="1"/>
</dbReference>
<dbReference type="Proteomes" id="UP000260351">
    <property type="component" value="Unassembled WGS sequence"/>
</dbReference>
<dbReference type="RefSeq" id="WP_116651679.1">
    <property type="nucleotide sequence ID" value="NZ_QUZK01000048.1"/>
</dbReference>